<evidence type="ECO:0000313" key="1">
    <source>
        <dbReference type="EnsemblPlants" id="AVESA.00010b.r2.4CG1257620.1.CDS"/>
    </source>
</evidence>
<evidence type="ECO:0000313" key="2">
    <source>
        <dbReference type="Proteomes" id="UP001732700"/>
    </source>
</evidence>
<name>A0ACD5WSC4_AVESA</name>
<protein>
    <submittedName>
        <fullName evidence="1">Uncharacterized protein</fullName>
    </submittedName>
</protein>
<dbReference type="Proteomes" id="UP001732700">
    <property type="component" value="Chromosome 4C"/>
</dbReference>
<organism evidence="1 2">
    <name type="scientific">Avena sativa</name>
    <name type="common">Oat</name>
    <dbReference type="NCBI Taxonomy" id="4498"/>
    <lineage>
        <taxon>Eukaryota</taxon>
        <taxon>Viridiplantae</taxon>
        <taxon>Streptophyta</taxon>
        <taxon>Embryophyta</taxon>
        <taxon>Tracheophyta</taxon>
        <taxon>Spermatophyta</taxon>
        <taxon>Magnoliopsida</taxon>
        <taxon>Liliopsida</taxon>
        <taxon>Poales</taxon>
        <taxon>Poaceae</taxon>
        <taxon>BOP clade</taxon>
        <taxon>Pooideae</taxon>
        <taxon>Poodae</taxon>
        <taxon>Poeae</taxon>
        <taxon>Poeae Chloroplast Group 1 (Aveneae type)</taxon>
        <taxon>Aveninae</taxon>
        <taxon>Avena</taxon>
    </lineage>
</organism>
<reference evidence="1" key="1">
    <citation type="submission" date="2021-05" db="EMBL/GenBank/DDBJ databases">
        <authorList>
            <person name="Scholz U."/>
            <person name="Mascher M."/>
            <person name="Fiebig A."/>
        </authorList>
    </citation>
    <scope>NUCLEOTIDE SEQUENCE [LARGE SCALE GENOMIC DNA]</scope>
</reference>
<keyword evidence="2" id="KW-1185">Reference proteome</keyword>
<reference evidence="1" key="2">
    <citation type="submission" date="2025-09" db="UniProtKB">
        <authorList>
            <consortium name="EnsemblPlants"/>
        </authorList>
    </citation>
    <scope>IDENTIFICATION</scope>
</reference>
<proteinExistence type="predicted"/>
<dbReference type="EnsemblPlants" id="AVESA.00010b.r2.4CG1257620.1">
    <property type="protein sequence ID" value="AVESA.00010b.r2.4CG1257620.1.CDS"/>
    <property type="gene ID" value="AVESA.00010b.r2.4CG1257620"/>
</dbReference>
<sequence length="603" mass="67601">MGYSESSSFPFSLIQSYTTAAPPPAAAHHHPAAAPPLSPPPPISGPPPSAPPPPRRPAAASARTQAAGRSGGWAASLRRVGCLPLRPSPRPAPLPSGRRMAARARYHLLEAEYEESHRGRILSETQALLPLRIRGHKVNTEQMVFDERYTPYLRRANLIGFVTMIERGLPTYNSVALTALVDRWHVETHTFHLPCGEMTITLQDMAMLTALPISGWAVTGKIQADKFRDMVEELLGVRPPEKIAGTKGSKTGGLRLTWIEHHFGHLPLDANEETVSRYARAYVMYVFGKVTWQPYTVSELGEDFNLNPMCTQDMDMWTKRCPLICFYAVEYHLPHRVGMQFGKLQELPPEHFSTSSDLHKLDRRKNKSITDWEHHHREYIQEWNDKASHKDILQQSWNYNNSRDYETWLQKATRVHLKPSWTNIDFLEEGSDEPNEFDEEVRMDKRVDHGPVRNRVAGELVRGIKEAEVALRVTPGSLAAESTLRKCLEKLVKRSRSLVSRLGCRDPTADMTSLQPSPPTSGGSGSMYNSGDRTSIDSDTPLSMFRGASSSQTVHDGPEPSQSQGMPRRGSRARRAPDITTPGTDALKPRRKKGVVKKRKAQK</sequence>
<accession>A0ACD5WSC4</accession>